<dbReference type="Gene3D" id="3.40.50.300">
    <property type="entry name" value="P-loop containing nucleotide triphosphate hydrolases"/>
    <property type="match status" value="1"/>
</dbReference>
<evidence type="ECO:0000259" key="1">
    <source>
        <dbReference type="Pfam" id="PF07728"/>
    </source>
</evidence>
<dbReference type="InterPro" id="IPR052934">
    <property type="entry name" value="Methyl-DNA_Rec/Restrict_Enz"/>
</dbReference>
<dbReference type="PANTHER" id="PTHR37291:SF1">
    <property type="entry name" value="TYPE IV METHYL-DIRECTED RESTRICTION ENZYME ECOKMCRB SUBUNIT"/>
    <property type="match status" value="1"/>
</dbReference>
<dbReference type="Proteomes" id="UP001517247">
    <property type="component" value="Unassembled WGS sequence"/>
</dbReference>
<dbReference type="EMBL" id="SSHJ02000005">
    <property type="protein sequence ID" value="MFN0255633.1"/>
    <property type="molecule type" value="Genomic_DNA"/>
</dbReference>
<dbReference type="PANTHER" id="PTHR37291">
    <property type="entry name" value="5-METHYLCYTOSINE-SPECIFIC RESTRICTION ENZYME B"/>
    <property type="match status" value="1"/>
</dbReference>
<sequence>MSQFTKLTEEEVGVWKKAIDLALKDLYSNGWEAKNNSTKFDVLYHEKRIPPKQVIRFVFDYFGKNDIMTSIASVRGGEEDTNNLLRDLGLTIIEKNKERVSISNLKELKNALDERFSQPDSLLKIGSEVNNKIYIWVSDKDNYFNTTHAHYEIYVRDHVINIDLHFEEKETRKSLSDALGEIIYPLEKLTWQRFKSSVRYTQRFSFNEENLVEDVFNALTDLHRLTYDKLTPILMPLIEMMNLEETIGLGHGKFPLNQILYGPPGTGKTYHTINKALSIIENKSDDQLAQEDREEMKSRYQDYVSKGQIVFTTFHQSMGYEDFVEGIKPQTVNEQVVYEVEPGIFKSICDKARGAKGNFDEVLEKFKIEVNQGVRDKPLTIKSKSTYFDIEYRGTNVFYVQPHNSAKENPWYPVNIENIRKVFETGSYERIYNATYVREVISYWEREYKLKKSLGVSEEPYVLIIDEINRGNVSAIFGELITLIEESKRAGASEALELTLPYSKEKFSVPSNLYIIGTMNTADRSVEALDTALRRRFAFEEMMPQPSKITTDGALKENAGMLDGVDLAAVLRKINERIEILLDVDHQIGHSYLINVNDTNGLANAFNNCIVPLLKEYFYHDDRKIALVLGAGFINAKAPMENIQALFPVMQGLEVHAIDSKQKFELKPITPDTIIAALQTLLNGG</sequence>
<dbReference type="Pfam" id="PF07728">
    <property type="entry name" value="AAA_5"/>
    <property type="match status" value="1"/>
</dbReference>
<dbReference type="InterPro" id="IPR011704">
    <property type="entry name" value="ATPase_dyneun-rel_AAA"/>
</dbReference>
<dbReference type="RefSeq" id="WP_138722722.1">
    <property type="nucleotide sequence ID" value="NZ_SSHJ02000005.1"/>
</dbReference>
<dbReference type="InterPro" id="IPR027417">
    <property type="entry name" value="P-loop_NTPase"/>
</dbReference>
<accession>A0ABW9J522</accession>
<evidence type="ECO:0000313" key="3">
    <source>
        <dbReference type="Proteomes" id="UP001517247"/>
    </source>
</evidence>
<feature type="domain" description="ATPase dynein-related AAA" evidence="1">
    <location>
        <begin position="395"/>
        <end position="537"/>
    </location>
</feature>
<name>A0ABW9J522_9SPHI</name>
<proteinExistence type="predicted"/>
<gene>
    <name evidence="2" type="ORF">E6A44_008625</name>
</gene>
<protein>
    <submittedName>
        <fullName evidence="2">AAA family ATPase</fullName>
    </submittedName>
</protein>
<evidence type="ECO:0000313" key="2">
    <source>
        <dbReference type="EMBL" id="MFN0255633.1"/>
    </source>
</evidence>
<reference evidence="2 3" key="1">
    <citation type="submission" date="2024-12" db="EMBL/GenBank/DDBJ databases">
        <authorList>
            <person name="Hu S."/>
        </authorList>
    </citation>
    <scope>NUCLEOTIDE SEQUENCE [LARGE SCALE GENOMIC DNA]</scope>
    <source>
        <strain evidence="2 3">THG-T11</strain>
    </source>
</reference>
<comment type="caution">
    <text evidence="2">The sequence shown here is derived from an EMBL/GenBank/DDBJ whole genome shotgun (WGS) entry which is preliminary data.</text>
</comment>
<organism evidence="2 3">
    <name type="scientific">Pedobacter ureilyticus</name>
    <dbReference type="NCBI Taxonomy" id="1393051"/>
    <lineage>
        <taxon>Bacteria</taxon>
        <taxon>Pseudomonadati</taxon>
        <taxon>Bacteroidota</taxon>
        <taxon>Sphingobacteriia</taxon>
        <taxon>Sphingobacteriales</taxon>
        <taxon>Sphingobacteriaceae</taxon>
        <taxon>Pedobacter</taxon>
    </lineage>
</organism>
<dbReference type="SUPFAM" id="SSF52540">
    <property type="entry name" value="P-loop containing nucleoside triphosphate hydrolases"/>
    <property type="match status" value="1"/>
</dbReference>
<keyword evidence="3" id="KW-1185">Reference proteome</keyword>